<organism evidence="6 7">
    <name type="scientific">Paenibacillus xanthanilyticus</name>
    <dbReference type="NCBI Taxonomy" id="1783531"/>
    <lineage>
        <taxon>Bacteria</taxon>
        <taxon>Bacillati</taxon>
        <taxon>Bacillota</taxon>
        <taxon>Bacilli</taxon>
        <taxon>Bacillales</taxon>
        <taxon>Paenibacillaceae</taxon>
        <taxon>Paenibacillus</taxon>
    </lineage>
</organism>
<dbReference type="InterPro" id="IPR001867">
    <property type="entry name" value="OmpR/PhoB-type_DNA-bd"/>
</dbReference>
<dbReference type="Proteomes" id="UP001595715">
    <property type="component" value="Unassembled WGS sequence"/>
</dbReference>
<proteinExistence type="predicted"/>
<keyword evidence="1" id="KW-0805">Transcription regulation</keyword>
<dbReference type="EMBL" id="JBHSAM010000025">
    <property type="protein sequence ID" value="MFC4100638.1"/>
    <property type="molecule type" value="Genomic_DNA"/>
</dbReference>
<evidence type="ECO:0000256" key="2">
    <source>
        <dbReference type="ARBA" id="ARBA00023125"/>
    </source>
</evidence>
<dbReference type="CDD" id="cd00383">
    <property type="entry name" value="trans_reg_C"/>
    <property type="match status" value="1"/>
</dbReference>
<feature type="DNA-binding region" description="OmpR/PhoB-type" evidence="4">
    <location>
        <begin position="1"/>
        <end position="90"/>
    </location>
</feature>
<evidence type="ECO:0000313" key="7">
    <source>
        <dbReference type="Proteomes" id="UP001595715"/>
    </source>
</evidence>
<keyword evidence="2 4" id="KW-0238">DNA-binding</keyword>
<evidence type="ECO:0000259" key="5">
    <source>
        <dbReference type="PROSITE" id="PS51755"/>
    </source>
</evidence>
<dbReference type="InterPro" id="IPR016032">
    <property type="entry name" value="Sig_transdc_resp-reg_C-effctor"/>
</dbReference>
<accession>A0ABV8K3R8</accession>
<evidence type="ECO:0000313" key="6">
    <source>
        <dbReference type="EMBL" id="MFC4100638.1"/>
    </source>
</evidence>
<name>A0ABV8K3R8_9BACL</name>
<dbReference type="PROSITE" id="PS51755">
    <property type="entry name" value="OMPR_PHOB"/>
    <property type="match status" value="1"/>
</dbReference>
<evidence type="ECO:0000256" key="1">
    <source>
        <dbReference type="ARBA" id="ARBA00023015"/>
    </source>
</evidence>
<sequence>MRWEDGSYTVIWQGQAVSLLPKEYALLRYLHRHAGQTLSREQLLDGVWTMESPTDRTVDDHVYRLRRKLEGWSPSIRIETIRGRGYRFIAEEPPGEGNPLPRLAEFSEDMKAIAGTYLRYGRGDALLTLSRNKEVLGFEADPSFALLLRMMEGRDVRFIVREEAPFAERAFLLLYLYQLLRPLENRAYVERALERRMLPPVWHTELATMAIIAMSMDWGEWDQARDKQEELAAEAERNGWEGLIPYAANLRLEYVIRSGRWPELSEAAADAERKLAQYPYQRETGQYRVLTGIAAYREDADKGLARIDQGLELLRQSRFLANLMNAYHTVVSIGGEPELAGLRERYAKEWKQLADDIGLTEIEGEIRSQLRHELGFV</sequence>
<protein>
    <submittedName>
        <fullName evidence="6">Winged helix-turn-helix domain-containing protein</fullName>
    </submittedName>
</protein>
<feature type="domain" description="OmpR/PhoB-type" evidence="5">
    <location>
        <begin position="1"/>
        <end position="90"/>
    </location>
</feature>
<keyword evidence="7" id="KW-1185">Reference proteome</keyword>
<dbReference type="RefSeq" id="WP_377719289.1">
    <property type="nucleotide sequence ID" value="NZ_JBHSAM010000025.1"/>
</dbReference>
<keyword evidence="3" id="KW-0804">Transcription</keyword>
<dbReference type="InterPro" id="IPR036388">
    <property type="entry name" value="WH-like_DNA-bd_sf"/>
</dbReference>
<reference evidence="7" key="1">
    <citation type="journal article" date="2019" name="Int. J. Syst. Evol. Microbiol.">
        <title>The Global Catalogue of Microorganisms (GCM) 10K type strain sequencing project: providing services to taxonomists for standard genome sequencing and annotation.</title>
        <authorList>
            <consortium name="The Broad Institute Genomics Platform"/>
            <consortium name="The Broad Institute Genome Sequencing Center for Infectious Disease"/>
            <person name="Wu L."/>
            <person name="Ma J."/>
        </authorList>
    </citation>
    <scope>NUCLEOTIDE SEQUENCE [LARGE SCALE GENOMIC DNA]</scope>
    <source>
        <strain evidence="7">IBRC-M 10987</strain>
    </source>
</reference>
<dbReference type="Pfam" id="PF00486">
    <property type="entry name" value="Trans_reg_C"/>
    <property type="match status" value="1"/>
</dbReference>
<gene>
    <name evidence="6" type="ORF">ACFOZ8_13345</name>
</gene>
<dbReference type="SUPFAM" id="SSF46894">
    <property type="entry name" value="C-terminal effector domain of the bipartite response regulators"/>
    <property type="match status" value="1"/>
</dbReference>
<dbReference type="Gene3D" id="1.10.10.10">
    <property type="entry name" value="Winged helix-like DNA-binding domain superfamily/Winged helix DNA-binding domain"/>
    <property type="match status" value="1"/>
</dbReference>
<dbReference type="SMART" id="SM00862">
    <property type="entry name" value="Trans_reg_C"/>
    <property type="match status" value="1"/>
</dbReference>
<evidence type="ECO:0000256" key="3">
    <source>
        <dbReference type="ARBA" id="ARBA00023163"/>
    </source>
</evidence>
<comment type="caution">
    <text evidence="6">The sequence shown here is derived from an EMBL/GenBank/DDBJ whole genome shotgun (WGS) entry which is preliminary data.</text>
</comment>
<evidence type="ECO:0000256" key="4">
    <source>
        <dbReference type="PROSITE-ProRule" id="PRU01091"/>
    </source>
</evidence>